<feature type="region of interest" description="Disordered" evidence="1">
    <location>
        <begin position="18"/>
        <end position="60"/>
    </location>
</feature>
<dbReference type="GO" id="GO:0032259">
    <property type="term" value="P:methylation"/>
    <property type="evidence" value="ECO:0007669"/>
    <property type="project" value="UniProtKB-KW"/>
</dbReference>
<feature type="domain" description="Methyltransferase FkbM" evidence="2">
    <location>
        <begin position="182"/>
        <end position="342"/>
    </location>
</feature>
<organism evidence="3 4">
    <name type="scientific">Candidatus Symbiobacter mobilis CR</name>
    <dbReference type="NCBI Taxonomy" id="946483"/>
    <lineage>
        <taxon>Bacteria</taxon>
        <taxon>Pseudomonadati</taxon>
        <taxon>Pseudomonadota</taxon>
        <taxon>Betaproteobacteria</taxon>
        <taxon>Burkholderiales</taxon>
        <taxon>Comamonadaceae</taxon>
    </lineage>
</organism>
<sequence>MQTVIAQLYQDLDGRIPGMTGQAGQKTEKKTGNIAGTGNKAANKTGRNTRNNPGKETGNKTNALLNNAHVVQIQNKARKAGIQVKLAAHYVDFIKDGKILRISLKHFIYSYDMIDSFDYYFSSVEPMEFQGYELVDYSTPRYHHVVGFGLMPIHFPSLSEPVATTYQYLEFADLKAGQNVIDLGAYAGLTSIIFKEFVGSTGRVIALDADQYNLQSIQKNIDLYTRIRGDVIEAFAGAIWNHGNGLSFSSEGNMGAAVSHILGANRGDTQVVESVTLSGLMQVADLPSVDFIKCDVEGAESVVFEDREFFANHRPKIVIETHLVNGSATADKCIQDLSAYGYTCTKVAQVGATLPLIECRPS</sequence>
<dbReference type="EMBL" id="CP004885">
    <property type="protein sequence ID" value="AGX87883.1"/>
    <property type="molecule type" value="Genomic_DNA"/>
</dbReference>
<protein>
    <submittedName>
        <fullName evidence="3">Methyltransferase FkbM</fullName>
    </submittedName>
</protein>
<dbReference type="Gene3D" id="3.40.50.150">
    <property type="entry name" value="Vaccinia Virus protein VP39"/>
    <property type="match status" value="1"/>
</dbReference>
<dbReference type="PANTHER" id="PTHR34203">
    <property type="entry name" value="METHYLTRANSFERASE, FKBM FAMILY PROTEIN"/>
    <property type="match status" value="1"/>
</dbReference>
<accession>U5NCE0</accession>
<dbReference type="HOGENOM" id="CLU_764381_0_0_4"/>
<keyword evidence="4" id="KW-1185">Reference proteome</keyword>
<dbReference type="Proteomes" id="UP000017184">
    <property type="component" value="Chromosome"/>
</dbReference>
<gene>
    <name evidence="3" type="ORF">Cenrod_1799</name>
</gene>
<dbReference type="PATRIC" id="fig|946483.4.peg.1821"/>
<dbReference type="eggNOG" id="COG2519">
    <property type="taxonomic scope" value="Bacteria"/>
</dbReference>
<dbReference type="AlphaFoldDB" id="U5NCE0"/>
<dbReference type="KEGG" id="cbx:Cenrod_1799"/>
<dbReference type="GO" id="GO:0008168">
    <property type="term" value="F:methyltransferase activity"/>
    <property type="evidence" value="ECO:0007669"/>
    <property type="project" value="UniProtKB-KW"/>
</dbReference>
<reference evidence="3 4" key="1">
    <citation type="journal article" date="2013" name="Genome Biol.">
        <title>Genomic analysis reveals key aspects of prokaryotic symbiosis in the phototrophic consortium "Chlorochromatium aggregatum".</title>
        <authorList>
            <person name="Liu Z."/>
            <person name="Muller J."/>
            <person name="Li T."/>
            <person name="Alvey R.M."/>
            <person name="Vogl K."/>
            <person name="Frigaard N.U."/>
            <person name="Rockwell N.C."/>
            <person name="Boyd E.S."/>
            <person name="Tomsho L.P."/>
            <person name="Schuster S.C."/>
            <person name="Henke P."/>
            <person name="Rohde M."/>
            <person name="Overmann J."/>
            <person name="Bryant D.A."/>
        </authorList>
    </citation>
    <scope>NUCLEOTIDE SEQUENCE [LARGE SCALE GENOMIC DNA]</scope>
    <source>
        <strain evidence="3">CR</strain>
    </source>
</reference>
<dbReference type="CDD" id="cd02440">
    <property type="entry name" value="AdoMet_MTases"/>
    <property type="match status" value="1"/>
</dbReference>
<dbReference type="Pfam" id="PF05050">
    <property type="entry name" value="Methyltransf_21"/>
    <property type="match status" value="1"/>
</dbReference>
<dbReference type="InterPro" id="IPR029063">
    <property type="entry name" value="SAM-dependent_MTases_sf"/>
</dbReference>
<evidence type="ECO:0000313" key="3">
    <source>
        <dbReference type="EMBL" id="AGX87883.1"/>
    </source>
</evidence>
<dbReference type="OrthoDB" id="2529130at2"/>
<feature type="compositionally biased region" description="Polar residues" evidence="1">
    <location>
        <begin position="34"/>
        <end position="60"/>
    </location>
</feature>
<dbReference type="NCBIfam" id="TIGR01444">
    <property type="entry name" value="fkbM_fam"/>
    <property type="match status" value="1"/>
</dbReference>
<dbReference type="STRING" id="946483.Cenrod_1799"/>
<evidence type="ECO:0000313" key="4">
    <source>
        <dbReference type="Proteomes" id="UP000017184"/>
    </source>
</evidence>
<dbReference type="InterPro" id="IPR006342">
    <property type="entry name" value="FkbM_mtfrase"/>
</dbReference>
<dbReference type="PANTHER" id="PTHR34203:SF15">
    <property type="entry name" value="SLL1173 PROTEIN"/>
    <property type="match status" value="1"/>
</dbReference>
<dbReference type="SUPFAM" id="SSF53335">
    <property type="entry name" value="S-adenosyl-L-methionine-dependent methyltransferases"/>
    <property type="match status" value="1"/>
</dbReference>
<name>U5NCE0_9BURK</name>
<dbReference type="InterPro" id="IPR052514">
    <property type="entry name" value="SAM-dependent_MTase"/>
</dbReference>
<proteinExistence type="predicted"/>
<dbReference type="RefSeq" id="WP_022774245.1">
    <property type="nucleotide sequence ID" value="NC_022576.1"/>
</dbReference>
<evidence type="ECO:0000256" key="1">
    <source>
        <dbReference type="SAM" id="MobiDB-lite"/>
    </source>
</evidence>
<evidence type="ECO:0000259" key="2">
    <source>
        <dbReference type="Pfam" id="PF05050"/>
    </source>
</evidence>
<keyword evidence="3" id="KW-0808">Transferase</keyword>
<keyword evidence="3" id="KW-0489">Methyltransferase</keyword>